<organism evidence="1 2">
    <name type="scientific">Limosa lapponica baueri</name>
    <dbReference type="NCBI Taxonomy" id="1758121"/>
    <lineage>
        <taxon>Eukaryota</taxon>
        <taxon>Metazoa</taxon>
        <taxon>Chordata</taxon>
        <taxon>Craniata</taxon>
        <taxon>Vertebrata</taxon>
        <taxon>Euteleostomi</taxon>
        <taxon>Archelosauria</taxon>
        <taxon>Archosauria</taxon>
        <taxon>Dinosauria</taxon>
        <taxon>Saurischia</taxon>
        <taxon>Theropoda</taxon>
        <taxon>Coelurosauria</taxon>
        <taxon>Aves</taxon>
        <taxon>Neognathae</taxon>
        <taxon>Neoaves</taxon>
        <taxon>Charadriiformes</taxon>
        <taxon>Scolopacidae</taxon>
        <taxon>Limosa</taxon>
    </lineage>
</organism>
<dbReference type="Proteomes" id="UP000233556">
    <property type="component" value="Unassembled WGS sequence"/>
</dbReference>
<proteinExistence type="predicted"/>
<accession>A0A2I0UQT8</accession>
<protein>
    <submittedName>
        <fullName evidence="1">Uncharacterized protein</fullName>
    </submittedName>
</protein>
<dbReference type="EMBL" id="KZ505653">
    <property type="protein sequence ID" value="PKU48422.1"/>
    <property type="molecule type" value="Genomic_DNA"/>
</dbReference>
<evidence type="ECO:0000313" key="1">
    <source>
        <dbReference type="EMBL" id="PKU48422.1"/>
    </source>
</evidence>
<gene>
    <name evidence="1" type="ORF">llap_1254</name>
</gene>
<reference evidence="2" key="2">
    <citation type="submission" date="2017-12" db="EMBL/GenBank/DDBJ databases">
        <title>Genome sequence of the Bar-tailed Godwit (Limosa lapponica baueri).</title>
        <authorList>
            <person name="Lima N.C.B."/>
            <person name="Parody-Merino A.M."/>
            <person name="Battley P.F."/>
            <person name="Fidler A.E."/>
            <person name="Prosdocimi F."/>
        </authorList>
    </citation>
    <scope>NUCLEOTIDE SEQUENCE [LARGE SCALE GENOMIC DNA]</scope>
</reference>
<sequence>MGNSRRRQQPAMAFQMSLSTPWDRICTYYMVGFRKPYWLSSLMQRFTDKMPFYTRSPPSDETQPQQPPCLMFLRVVDLKKISSDMSFQLSDFQD</sequence>
<name>A0A2I0UQT8_LIMLA</name>
<evidence type="ECO:0000313" key="2">
    <source>
        <dbReference type="Proteomes" id="UP000233556"/>
    </source>
</evidence>
<dbReference type="AlphaFoldDB" id="A0A2I0UQT8"/>
<reference evidence="2" key="1">
    <citation type="submission" date="2017-11" db="EMBL/GenBank/DDBJ databases">
        <authorList>
            <person name="Lima N.C."/>
            <person name="Parody-Merino A.M."/>
            <person name="Battley P.F."/>
            <person name="Fidler A.E."/>
            <person name="Prosdocimi F."/>
        </authorList>
    </citation>
    <scope>NUCLEOTIDE SEQUENCE [LARGE SCALE GENOMIC DNA]</scope>
</reference>
<keyword evidence="2" id="KW-1185">Reference proteome</keyword>